<dbReference type="PANTHER" id="PTHR12121">
    <property type="entry name" value="CARBON CATABOLITE REPRESSOR PROTEIN 4"/>
    <property type="match status" value="1"/>
</dbReference>
<dbReference type="InterPro" id="IPR005135">
    <property type="entry name" value="Endo/exonuclease/phosphatase"/>
</dbReference>
<dbReference type="Pfam" id="PF03372">
    <property type="entry name" value="Exo_endo_phos"/>
    <property type="match status" value="1"/>
</dbReference>
<dbReference type="InterPro" id="IPR050410">
    <property type="entry name" value="CCR4/nocturin_mRNA_transcr"/>
</dbReference>
<dbReference type="AlphaFoldDB" id="A0A835PZ58"/>
<dbReference type="GO" id="GO:0000175">
    <property type="term" value="F:3'-5'-RNA exonuclease activity"/>
    <property type="evidence" value="ECO:0007669"/>
    <property type="project" value="TreeGrafter"/>
</dbReference>
<dbReference type="OrthoDB" id="428734at2759"/>
<name>A0A835PZ58_VANPL</name>
<dbReference type="Proteomes" id="UP000639772">
    <property type="component" value="Chromosome 12"/>
</dbReference>
<protein>
    <recommendedName>
        <fullName evidence="1">Endonuclease/exonuclease/phosphatase domain-containing protein</fullName>
    </recommendedName>
</protein>
<gene>
    <name evidence="2" type="ORF">HPP92_022896</name>
</gene>
<accession>A0A835PZ58</accession>
<feature type="domain" description="Endonuclease/exonuclease/phosphatase" evidence="1">
    <location>
        <begin position="162"/>
        <end position="304"/>
    </location>
</feature>
<comment type="caution">
    <text evidence="2">The sequence shown here is derived from an EMBL/GenBank/DDBJ whole genome shotgun (WGS) entry which is preliminary data.</text>
</comment>
<dbReference type="EMBL" id="JADCNM010000012">
    <property type="protein sequence ID" value="KAG0459768.1"/>
    <property type="molecule type" value="Genomic_DNA"/>
</dbReference>
<dbReference type="InterPro" id="IPR036691">
    <property type="entry name" value="Endo/exonu/phosph_ase_sf"/>
</dbReference>
<dbReference type="Gene3D" id="3.60.10.10">
    <property type="entry name" value="Endonuclease/exonuclease/phosphatase"/>
    <property type="match status" value="1"/>
</dbReference>
<organism evidence="2 3">
    <name type="scientific">Vanilla planifolia</name>
    <name type="common">Vanilla</name>
    <dbReference type="NCBI Taxonomy" id="51239"/>
    <lineage>
        <taxon>Eukaryota</taxon>
        <taxon>Viridiplantae</taxon>
        <taxon>Streptophyta</taxon>
        <taxon>Embryophyta</taxon>
        <taxon>Tracheophyta</taxon>
        <taxon>Spermatophyta</taxon>
        <taxon>Magnoliopsida</taxon>
        <taxon>Liliopsida</taxon>
        <taxon>Asparagales</taxon>
        <taxon>Orchidaceae</taxon>
        <taxon>Vanilloideae</taxon>
        <taxon>Vanilleae</taxon>
        <taxon>Vanilla</taxon>
    </lineage>
</organism>
<dbReference type="PANTHER" id="PTHR12121:SF85">
    <property type="entry name" value="CARBON CATABOLITE REPRESSOR PROTEIN 4 HOMOLOG 6"/>
    <property type="match status" value="1"/>
</dbReference>
<evidence type="ECO:0000259" key="1">
    <source>
        <dbReference type="Pfam" id="PF03372"/>
    </source>
</evidence>
<proteinExistence type="predicted"/>
<dbReference type="SUPFAM" id="SSF56219">
    <property type="entry name" value="DNase I-like"/>
    <property type="match status" value="1"/>
</dbReference>
<sequence>MHSSRFFPCIRSRTSNGAIGAAMSFYGFNVPSASSLLYQQDAGVDRAANSVADRLRKVKEVKARSVLPSVVIHTSRMSGLRTTFTGKGTCMCRGTQGVLPSSNSGLGGNHRSLSEGIRPQGRLITVIGSLLHHGQWWDAEVDRFYDLEGELAVRGYTGIWKMRTGNAVDGCAIFWRTTRFQLLHEEHIEYSKLGLRDNVAQICVLESKMQCQAPSLPASSDGSSEASQVVVCNIHVLYNPKRGEIKLGQVRVLLDRAYAVSRAWNDAPVVVCGDFNSTPTSPLYKFIAEQKVNLLGLTRAQISGQYSAILNNQTKYYSSYSARSSGLGYNGRSDDSQRGTYRIEPYNQTFLGNSSYGTSAVTLSHGIPQQNDGQISSGVAEVVLGEAENFESQDDKLSSYTGLGSLSVRTSESFSQQSINHVSLEDDKNKAEAVKEVGDLIVENKINFYIISRII</sequence>
<evidence type="ECO:0000313" key="2">
    <source>
        <dbReference type="EMBL" id="KAG0459768.1"/>
    </source>
</evidence>
<reference evidence="2 3" key="1">
    <citation type="journal article" date="2020" name="Nat. Food">
        <title>A phased Vanilla planifolia genome enables genetic improvement of flavour and production.</title>
        <authorList>
            <person name="Hasing T."/>
            <person name="Tang H."/>
            <person name="Brym M."/>
            <person name="Khazi F."/>
            <person name="Huang T."/>
            <person name="Chambers A.H."/>
        </authorList>
    </citation>
    <scope>NUCLEOTIDE SEQUENCE [LARGE SCALE GENOMIC DNA]</scope>
    <source>
        <tissue evidence="2">Leaf</tissue>
    </source>
</reference>
<evidence type="ECO:0000313" key="3">
    <source>
        <dbReference type="Proteomes" id="UP000639772"/>
    </source>
</evidence>